<dbReference type="Proteomes" id="UP001379533">
    <property type="component" value="Chromosome"/>
</dbReference>
<keyword evidence="2" id="KW-1185">Reference proteome</keyword>
<reference evidence="1 2" key="1">
    <citation type="submission" date="2021-12" db="EMBL/GenBank/DDBJ databases">
        <title>Discovery of the Pendulisporaceae a myxobacterial family with distinct sporulation behavior and unique specialized metabolism.</title>
        <authorList>
            <person name="Garcia R."/>
            <person name="Popoff A."/>
            <person name="Bader C.D."/>
            <person name="Loehr J."/>
            <person name="Walesch S."/>
            <person name="Walt C."/>
            <person name="Boldt J."/>
            <person name="Bunk B."/>
            <person name="Haeckl F.J.F.P.J."/>
            <person name="Gunesch A.P."/>
            <person name="Birkelbach J."/>
            <person name="Nuebel U."/>
            <person name="Pietschmann T."/>
            <person name="Bach T."/>
            <person name="Mueller R."/>
        </authorList>
    </citation>
    <scope>NUCLEOTIDE SEQUENCE [LARGE SCALE GENOMIC DNA]</scope>
    <source>
        <strain evidence="1 2">MSr12523</strain>
    </source>
</reference>
<dbReference type="PANTHER" id="PTHR35370">
    <property type="entry name" value="CYTOPLASMIC PROTEIN-RELATED-RELATED"/>
    <property type="match status" value="1"/>
</dbReference>
<dbReference type="EMBL" id="CP089982">
    <property type="protein sequence ID" value="WXA96819.1"/>
    <property type="molecule type" value="Genomic_DNA"/>
</dbReference>
<evidence type="ECO:0000313" key="1">
    <source>
        <dbReference type="EMBL" id="WXA96819.1"/>
    </source>
</evidence>
<dbReference type="Pfam" id="PF05947">
    <property type="entry name" value="T6SS_TssF"/>
    <property type="match status" value="1"/>
</dbReference>
<organism evidence="1 2">
    <name type="scientific">Pendulispora brunnea</name>
    <dbReference type="NCBI Taxonomy" id="2905690"/>
    <lineage>
        <taxon>Bacteria</taxon>
        <taxon>Pseudomonadati</taxon>
        <taxon>Myxococcota</taxon>
        <taxon>Myxococcia</taxon>
        <taxon>Myxococcales</taxon>
        <taxon>Sorangiineae</taxon>
        <taxon>Pendulisporaceae</taxon>
        <taxon>Pendulispora</taxon>
    </lineage>
</organism>
<sequence>MARFPQGRINSLERDAEGFAELFPAIAGRLANVHGGGRLGRLRRALFALTASILEKVAEFDMDAYRALAEVVAPSSTRPLPVATIVQFSATQGPAQRVPAGAEVRTVGAPDVNTFYHDRSCRFRVTADVDVGPFAIRNAHALGGALGFELVATSTRPLEDVIGDDLRIYVDGPREGALLVLTHLLAHTARIELSTAQAGTCLLRRVRPYGTSVDDVLAPEIDGPPNASALVREYFVFPEKFSFFVVEGVARALRGTKAVVATIVLRFREPLPPGTSIGADSLLPHCAPVINLFPAHSEPQTFGPGQSSFAVHVAGLARGRSSTYDVVSATATPRDRLAPEVALPRAHRFAADSISEAFPYAFSTRRVAVSAPPDRDTSLVVALTSPRGARPLLEPHVVSLRLRATNGACKVAPGEVTEAGAEFPASVAVRNILPGSPYVPPSVGTDLAFRAIMRGAIPPRDALFTLRTLLLSLLPPEDLDPILFRANLGRIHAIEQLAVTPAFDHEGSRRGYLFQFIVDETAFRGVGDVGLFFYVVQQLLHTHVSLNGFCRVEVQCRKTGAFIAWPPATPVTRPEHHHQHPCDAPANARVEVAQPESGAPSVEAPSAPSLEDLAPVICQYDFFEATRMLEHILDIDLSRESYAASPIRFGQQASLTHPATDIERLIIDRKQGGDGARLIMRFLGLVGTSSPLSASWTDAVFDADDEGRLQGFYDVLHHVFALRLYRAWKSRSIEGGFDLEGRDPLSQTLRSLAGVDALTTLPDEPVSDMVILGLADFRRGHAHAIDLRSAERLLQRLLHPLPISLEPNVRRTVQVGPSEVTRLGRNGAILGKTFVYGVERNDTDGMLALHMGPVDKATYQWLMPGGSGYTALWRLLTWLFDDKLLPMLAVRVAPENAPTLRLGAARLNVDTFYADAIDKEVLTLVPLVADPEKAVRQFVTYGDASC</sequence>
<dbReference type="PANTHER" id="PTHR35370:SF1">
    <property type="entry name" value="TYPE VI SECRETION SYSTEM COMPONENT TSSF1"/>
    <property type="match status" value="1"/>
</dbReference>
<dbReference type="NCBIfam" id="TIGR03347">
    <property type="entry name" value="VI_chp_1"/>
    <property type="match status" value="1"/>
</dbReference>
<evidence type="ECO:0000313" key="2">
    <source>
        <dbReference type="Proteomes" id="UP001379533"/>
    </source>
</evidence>
<dbReference type="InterPro" id="IPR010732">
    <property type="entry name" value="T6SS_TssG-like"/>
</dbReference>
<protein>
    <submittedName>
        <fullName evidence="1">Type VI secretion system baseplate subunit TssG</fullName>
    </submittedName>
</protein>
<dbReference type="Pfam" id="PF06996">
    <property type="entry name" value="T6SS_TssG"/>
    <property type="match status" value="1"/>
</dbReference>
<gene>
    <name evidence="1" type="primary">tssG</name>
    <name evidence="1" type="ORF">LZC95_08210</name>
</gene>
<proteinExistence type="predicted"/>
<dbReference type="RefSeq" id="WP_394847434.1">
    <property type="nucleotide sequence ID" value="NZ_CP089982.1"/>
</dbReference>
<name>A0ABZ2KIP5_9BACT</name>
<accession>A0ABZ2KIP5</accession>
<dbReference type="InterPro" id="IPR010272">
    <property type="entry name" value="T6SS_TssF"/>
</dbReference>